<protein>
    <submittedName>
        <fullName evidence="2">Uncharacterized protein</fullName>
    </submittedName>
</protein>
<sequence>MESQTQHSHAPNQRRRRGPNINKKASHILDKIVVNQPHAWITLRKDTYTKKFVGDSAVYFATEVGIVMRKLSNGIPYMGESTERK</sequence>
<dbReference type="AlphaFoldDB" id="A0A9R1WXF9"/>
<reference evidence="2 3" key="1">
    <citation type="journal article" date="2017" name="Nat. Commun.">
        <title>Genome assembly with in vitro proximity ligation data and whole-genome triplication in lettuce.</title>
        <authorList>
            <person name="Reyes-Chin-Wo S."/>
            <person name="Wang Z."/>
            <person name="Yang X."/>
            <person name="Kozik A."/>
            <person name="Arikit S."/>
            <person name="Song C."/>
            <person name="Xia L."/>
            <person name="Froenicke L."/>
            <person name="Lavelle D.O."/>
            <person name="Truco M.J."/>
            <person name="Xia R."/>
            <person name="Zhu S."/>
            <person name="Xu C."/>
            <person name="Xu H."/>
            <person name="Xu X."/>
            <person name="Cox K."/>
            <person name="Korf I."/>
            <person name="Meyers B.C."/>
            <person name="Michelmore R.W."/>
        </authorList>
    </citation>
    <scope>NUCLEOTIDE SEQUENCE [LARGE SCALE GENOMIC DNA]</scope>
    <source>
        <strain evidence="3">cv. Salinas</strain>
        <tissue evidence="2">Seedlings</tissue>
    </source>
</reference>
<gene>
    <name evidence="2" type="ORF">LSAT_V11C800438720</name>
</gene>
<evidence type="ECO:0000256" key="1">
    <source>
        <dbReference type="SAM" id="MobiDB-lite"/>
    </source>
</evidence>
<keyword evidence="3" id="KW-1185">Reference proteome</keyword>
<dbReference type="Proteomes" id="UP000235145">
    <property type="component" value="Unassembled WGS sequence"/>
</dbReference>
<proteinExistence type="predicted"/>
<accession>A0A9R1WXF9</accession>
<evidence type="ECO:0000313" key="3">
    <source>
        <dbReference type="Proteomes" id="UP000235145"/>
    </source>
</evidence>
<dbReference type="EMBL" id="NBSK02000008">
    <property type="protein sequence ID" value="KAJ0190804.1"/>
    <property type="molecule type" value="Genomic_DNA"/>
</dbReference>
<feature type="compositionally biased region" description="Polar residues" evidence="1">
    <location>
        <begin position="1"/>
        <end position="11"/>
    </location>
</feature>
<feature type="region of interest" description="Disordered" evidence="1">
    <location>
        <begin position="1"/>
        <end position="25"/>
    </location>
</feature>
<evidence type="ECO:0000313" key="2">
    <source>
        <dbReference type="EMBL" id="KAJ0190804.1"/>
    </source>
</evidence>
<name>A0A9R1WXF9_LACSA</name>
<organism evidence="2 3">
    <name type="scientific">Lactuca sativa</name>
    <name type="common">Garden lettuce</name>
    <dbReference type="NCBI Taxonomy" id="4236"/>
    <lineage>
        <taxon>Eukaryota</taxon>
        <taxon>Viridiplantae</taxon>
        <taxon>Streptophyta</taxon>
        <taxon>Embryophyta</taxon>
        <taxon>Tracheophyta</taxon>
        <taxon>Spermatophyta</taxon>
        <taxon>Magnoliopsida</taxon>
        <taxon>eudicotyledons</taxon>
        <taxon>Gunneridae</taxon>
        <taxon>Pentapetalae</taxon>
        <taxon>asterids</taxon>
        <taxon>campanulids</taxon>
        <taxon>Asterales</taxon>
        <taxon>Asteraceae</taxon>
        <taxon>Cichorioideae</taxon>
        <taxon>Cichorieae</taxon>
        <taxon>Lactucinae</taxon>
        <taxon>Lactuca</taxon>
    </lineage>
</organism>
<comment type="caution">
    <text evidence="2">The sequence shown here is derived from an EMBL/GenBank/DDBJ whole genome shotgun (WGS) entry which is preliminary data.</text>
</comment>